<dbReference type="InterPro" id="IPR005119">
    <property type="entry name" value="LysR_subst-bd"/>
</dbReference>
<dbReference type="InterPro" id="IPR058163">
    <property type="entry name" value="LysR-type_TF_proteobact-type"/>
</dbReference>
<dbReference type="InterPro" id="IPR036388">
    <property type="entry name" value="WH-like_DNA-bd_sf"/>
</dbReference>
<evidence type="ECO:0000256" key="1">
    <source>
        <dbReference type="ARBA" id="ARBA00009437"/>
    </source>
</evidence>
<keyword evidence="7" id="KW-1185">Reference proteome</keyword>
<name>A0A7Y8GX14_9BURK</name>
<dbReference type="Gene3D" id="1.10.10.10">
    <property type="entry name" value="Winged helix-like DNA-binding domain superfamily/Winged helix DNA-binding domain"/>
    <property type="match status" value="1"/>
</dbReference>
<dbReference type="AlphaFoldDB" id="A0A7Y8GX14"/>
<comment type="similarity">
    <text evidence="1">Belongs to the LysR transcriptional regulatory family.</text>
</comment>
<protein>
    <submittedName>
        <fullName evidence="6">LysR family transcriptional regulator</fullName>
    </submittedName>
</protein>
<dbReference type="Pfam" id="PF00126">
    <property type="entry name" value="HTH_1"/>
    <property type="match status" value="1"/>
</dbReference>
<dbReference type="InterPro" id="IPR036390">
    <property type="entry name" value="WH_DNA-bd_sf"/>
</dbReference>
<evidence type="ECO:0000259" key="5">
    <source>
        <dbReference type="PROSITE" id="PS50931"/>
    </source>
</evidence>
<dbReference type="InterPro" id="IPR000847">
    <property type="entry name" value="LysR_HTH_N"/>
</dbReference>
<evidence type="ECO:0000256" key="2">
    <source>
        <dbReference type="ARBA" id="ARBA00023015"/>
    </source>
</evidence>
<dbReference type="GO" id="GO:0003677">
    <property type="term" value="F:DNA binding"/>
    <property type="evidence" value="ECO:0007669"/>
    <property type="project" value="UniProtKB-KW"/>
</dbReference>
<dbReference type="Pfam" id="PF03466">
    <property type="entry name" value="LysR_substrate"/>
    <property type="match status" value="1"/>
</dbReference>
<evidence type="ECO:0000256" key="3">
    <source>
        <dbReference type="ARBA" id="ARBA00023125"/>
    </source>
</evidence>
<organism evidence="6 7">
    <name type="scientific">Hydrogenophaga aromaticivorans</name>
    <dbReference type="NCBI Taxonomy" id="2610898"/>
    <lineage>
        <taxon>Bacteria</taxon>
        <taxon>Pseudomonadati</taxon>
        <taxon>Pseudomonadota</taxon>
        <taxon>Betaproteobacteria</taxon>
        <taxon>Burkholderiales</taxon>
        <taxon>Comamonadaceae</taxon>
        <taxon>Hydrogenophaga</taxon>
    </lineage>
</organism>
<dbReference type="GO" id="GO:0003700">
    <property type="term" value="F:DNA-binding transcription factor activity"/>
    <property type="evidence" value="ECO:0007669"/>
    <property type="project" value="InterPro"/>
</dbReference>
<dbReference type="CDD" id="cd08422">
    <property type="entry name" value="PBP2_CrgA_like"/>
    <property type="match status" value="1"/>
</dbReference>
<gene>
    <name evidence="6" type="ORF">F3K02_14250</name>
</gene>
<keyword evidence="4" id="KW-0804">Transcription</keyword>
<keyword evidence="2" id="KW-0805">Transcription regulation</keyword>
<dbReference type="PANTHER" id="PTHR30537">
    <property type="entry name" value="HTH-TYPE TRANSCRIPTIONAL REGULATOR"/>
    <property type="match status" value="1"/>
</dbReference>
<proteinExistence type="inferred from homology"/>
<dbReference type="SUPFAM" id="SSF46785">
    <property type="entry name" value="Winged helix' DNA-binding domain"/>
    <property type="match status" value="1"/>
</dbReference>
<dbReference type="EMBL" id="VYGV01000012">
    <property type="protein sequence ID" value="NWF46402.1"/>
    <property type="molecule type" value="Genomic_DNA"/>
</dbReference>
<reference evidence="6 7" key="1">
    <citation type="submission" date="2019-09" db="EMBL/GenBank/DDBJ databases">
        <title>Hydrogenophaga aromatica sp. nov., isolated from a para-xylene-degrading enrichment culture.</title>
        <authorList>
            <person name="Tancsics A."/>
            <person name="Banerjee S."/>
        </authorList>
    </citation>
    <scope>NUCLEOTIDE SEQUENCE [LARGE SCALE GENOMIC DNA]</scope>
    <source>
        <strain evidence="6 7">D2P1</strain>
    </source>
</reference>
<dbReference type="SUPFAM" id="SSF53850">
    <property type="entry name" value="Periplasmic binding protein-like II"/>
    <property type="match status" value="1"/>
</dbReference>
<accession>A0A7Y8GX14</accession>
<evidence type="ECO:0000313" key="6">
    <source>
        <dbReference type="EMBL" id="NWF46402.1"/>
    </source>
</evidence>
<dbReference type="PROSITE" id="PS50931">
    <property type="entry name" value="HTH_LYSR"/>
    <property type="match status" value="1"/>
</dbReference>
<evidence type="ECO:0000313" key="7">
    <source>
        <dbReference type="Proteomes" id="UP000545507"/>
    </source>
</evidence>
<feature type="domain" description="HTH lysR-type" evidence="5">
    <location>
        <begin position="110"/>
        <end position="167"/>
    </location>
</feature>
<sequence>MGWPSNGPTRSASQRARMSVTLPAPPAIRRIGRLGQSAAPAGHAFTAQPATTKLRIWRRCSFMGYSFAIEWVHSMRRMRSQEYSRCWSCLQPLVEGADSLMAHWWEQSMDRLRAIRYLVSAAEGASLSAAARLHGVSVAAVAKLIGALESDMRVQLLERHAHGVTPTVAGRMFLEVCRPALAQLDDAVEQVTASSTRVQGTVVIGVQPVVAQEVLTAALPKFCALYPDIQLDVRYFMNMAELQNRSLDAIIVMGWPQQVGDLVGRALGATTFVVVASPAYWTAHGMPQHPLDLEQHNCLCIRSNTGSVMDLWHFRRGDERVSVAARGSIIVDNVHRDMVRDLVLSGVGVARLLDWHQRPGREVPRGLLVPALTDWVVDEVPPVNLLYAPSVRRTPRVRVFLDWVVQLFAEVERERLRPLPATAMPHWVKMRRLRASETR</sequence>
<dbReference type="Proteomes" id="UP000545507">
    <property type="component" value="Unassembled WGS sequence"/>
</dbReference>
<keyword evidence="3" id="KW-0238">DNA-binding</keyword>
<evidence type="ECO:0000256" key="4">
    <source>
        <dbReference type="ARBA" id="ARBA00023163"/>
    </source>
</evidence>
<dbReference type="PANTHER" id="PTHR30537:SF5">
    <property type="entry name" value="HTH-TYPE TRANSCRIPTIONAL ACTIVATOR TTDR-RELATED"/>
    <property type="match status" value="1"/>
</dbReference>
<dbReference type="Gene3D" id="3.40.190.290">
    <property type="match status" value="1"/>
</dbReference>
<comment type="caution">
    <text evidence="6">The sequence shown here is derived from an EMBL/GenBank/DDBJ whole genome shotgun (WGS) entry which is preliminary data.</text>
</comment>